<name>A0A6N7F0K9_9GAMM</name>
<evidence type="ECO:0000256" key="4">
    <source>
        <dbReference type="ARBA" id="ARBA00023136"/>
    </source>
</evidence>
<keyword evidence="2 5" id="KW-0812">Transmembrane</keyword>
<dbReference type="InParanoid" id="A0A6N7F0K9"/>
<comment type="caution">
    <text evidence="7">The sequence shown here is derived from an EMBL/GenBank/DDBJ whole genome shotgun (WGS) entry which is preliminary data.</text>
</comment>
<feature type="domain" description="RDD" evidence="6">
    <location>
        <begin position="26"/>
        <end position="150"/>
    </location>
</feature>
<keyword evidence="4 5" id="KW-0472">Membrane</keyword>
<evidence type="ECO:0000313" key="8">
    <source>
        <dbReference type="Proteomes" id="UP000471298"/>
    </source>
</evidence>
<dbReference type="InterPro" id="IPR010432">
    <property type="entry name" value="RDD"/>
</dbReference>
<organism evidence="7 8">
    <name type="scientific">Ostreibacterium oceani</name>
    <dbReference type="NCBI Taxonomy" id="2654998"/>
    <lineage>
        <taxon>Bacteria</taxon>
        <taxon>Pseudomonadati</taxon>
        <taxon>Pseudomonadota</taxon>
        <taxon>Gammaproteobacteria</taxon>
        <taxon>Cardiobacteriales</taxon>
        <taxon>Ostreibacteriaceae</taxon>
        <taxon>Ostreibacterium</taxon>
    </lineage>
</organism>
<keyword evidence="8" id="KW-1185">Reference proteome</keyword>
<accession>A0A6N7F0K9</accession>
<evidence type="ECO:0000313" key="7">
    <source>
        <dbReference type="EMBL" id="MPV86937.1"/>
    </source>
</evidence>
<evidence type="ECO:0000259" key="6">
    <source>
        <dbReference type="Pfam" id="PF06271"/>
    </source>
</evidence>
<evidence type="ECO:0000256" key="1">
    <source>
        <dbReference type="ARBA" id="ARBA00004141"/>
    </source>
</evidence>
<dbReference type="PANTHER" id="PTHR38480:SF1">
    <property type="entry name" value="SLR0254 PROTEIN"/>
    <property type="match status" value="1"/>
</dbReference>
<feature type="transmembrane region" description="Helical" evidence="5">
    <location>
        <begin position="39"/>
        <end position="58"/>
    </location>
</feature>
<dbReference type="AlphaFoldDB" id="A0A6N7F0K9"/>
<sequence length="235" mass="26884">MIMKQRMDSDSHIETAEGIELALPIANPVQRAFAFTIDFVIRLLIIWLASLALLFTGAGKTQTGILLVLLFLIWWGYYIICELLMNGQSPGKRAMSLQVVYEDFTPISFTGSLIRNLLRTADILPGFYGFGAVSVLFSNKNQRLGDLAAKTIVINTQKKYFRDLQIQAKALPPEMAFTEQEQRAIIEFARYYEAGATERAHEIAWHLRTTLNEDNIDQLVHKLRRYAKWFLGDRH</sequence>
<dbReference type="EMBL" id="WHNW01000014">
    <property type="protein sequence ID" value="MPV86937.1"/>
    <property type="molecule type" value="Genomic_DNA"/>
</dbReference>
<evidence type="ECO:0000256" key="3">
    <source>
        <dbReference type="ARBA" id="ARBA00022989"/>
    </source>
</evidence>
<proteinExistence type="predicted"/>
<dbReference type="Pfam" id="PF06271">
    <property type="entry name" value="RDD"/>
    <property type="match status" value="1"/>
</dbReference>
<dbReference type="RefSeq" id="WP_152810926.1">
    <property type="nucleotide sequence ID" value="NZ_WHNW01000014.1"/>
</dbReference>
<evidence type="ECO:0000256" key="2">
    <source>
        <dbReference type="ARBA" id="ARBA00022692"/>
    </source>
</evidence>
<dbReference type="GO" id="GO:0016020">
    <property type="term" value="C:membrane"/>
    <property type="evidence" value="ECO:0007669"/>
    <property type="project" value="UniProtKB-SubCell"/>
</dbReference>
<evidence type="ECO:0000256" key="5">
    <source>
        <dbReference type="SAM" id="Phobius"/>
    </source>
</evidence>
<feature type="transmembrane region" description="Helical" evidence="5">
    <location>
        <begin position="64"/>
        <end position="85"/>
    </location>
</feature>
<reference evidence="7 8" key="1">
    <citation type="submission" date="2019-10" db="EMBL/GenBank/DDBJ databases">
        <title>Cardiobacteriales fam. a chemoheterotrophic member of the order Cardiobacteriales, and proposal of Cardiobacteriales fam. nov.</title>
        <authorList>
            <person name="Wang C."/>
        </authorList>
    </citation>
    <scope>NUCLEOTIDE SEQUENCE [LARGE SCALE GENOMIC DNA]</scope>
    <source>
        <strain evidence="7 8">ML27</strain>
    </source>
</reference>
<keyword evidence="3 5" id="KW-1133">Transmembrane helix</keyword>
<protein>
    <submittedName>
        <fullName evidence="7">RDD family protein</fullName>
    </submittedName>
</protein>
<dbReference type="PANTHER" id="PTHR38480">
    <property type="entry name" value="SLR0254 PROTEIN"/>
    <property type="match status" value="1"/>
</dbReference>
<gene>
    <name evidence="7" type="ORF">GCU85_09385</name>
</gene>
<comment type="subcellular location">
    <subcellularLocation>
        <location evidence="1">Membrane</location>
        <topology evidence="1">Multi-pass membrane protein</topology>
    </subcellularLocation>
</comment>
<dbReference type="Proteomes" id="UP000471298">
    <property type="component" value="Unassembled WGS sequence"/>
</dbReference>